<dbReference type="Proteomes" id="UP001565435">
    <property type="component" value="Unassembled WGS sequence"/>
</dbReference>
<evidence type="ECO:0000313" key="2">
    <source>
        <dbReference type="Proteomes" id="UP001565435"/>
    </source>
</evidence>
<proteinExistence type="predicted"/>
<keyword evidence="2" id="KW-1185">Reference proteome</keyword>
<evidence type="ECO:0000313" key="1">
    <source>
        <dbReference type="EMBL" id="MEY9258371.1"/>
    </source>
</evidence>
<reference evidence="1 2" key="1">
    <citation type="submission" date="2024-07" db="EMBL/GenBank/DDBJ databases">
        <title>Mealworm larvae gut microbial communities from Newark, Delaware, USA.</title>
        <authorList>
            <person name="Blenner M."/>
        </authorList>
    </citation>
    <scope>NUCLEOTIDE SEQUENCE [LARGE SCALE GENOMIC DNA]</scope>
    <source>
        <strain evidence="1 2">UD i117</strain>
    </source>
</reference>
<accession>A0ABV4EJ89</accession>
<comment type="caution">
    <text evidence="1">The sequence shown here is derived from an EMBL/GenBank/DDBJ whole genome shotgun (WGS) entry which is preliminary data.</text>
</comment>
<dbReference type="EMBL" id="JBGBYS010000005">
    <property type="protein sequence ID" value="MEY9258371.1"/>
    <property type="molecule type" value="Genomic_DNA"/>
</dbReference>
<gene>
    <name evidence="1" type="ORF">ABH903_001390</name>
</gene>
<organism evidence="1 2">
    <name type="scientific">Brevibacterium epidermidis</name>
    <dbReference type="NCBI Taxonomy" id="1698"/>
    <lineage>
        <taxon>Bacteria</taxon>
        <taxon>Bacillati</taxon>
        <taxon>Actinomycetota</taxon>
        <taxon>Actinomycetes</taxon>
        <taxon>Micrococcales</taxon>
        <taxon>Brevibacteriaceae</taxon>
        <taxon>Brevibacterium</taxon>
    </lineage>
</organism>
<sequence length="151" mass="16196">MDDADDDDLTGVASDTFGVKSCRITELTESLAAPLNQASTIAFLAVERRRTRSNSRPTAALRYQIACMLVSCAVNSVQESPRDSRICSAVLVQTNGFGSSFHSLAQNAGLPDLAENRLTVTTTGADKGANPAAKLAHWLREWLPGLIRSMT</sequence>
<protein>
    <submittedName>
        <fullName evidence="1">Uncharacterized protein</fullName>
    </submittedName>
</protein>
<name>A0ABV4EJ89_BREEP</name>